<gene>
    <name evidence="1" type="ORF">HPB49_021855</name>
</gene>
<organism evidence="1 2">
    <name type="scientific">Dermacentor silvarum</name>
    <name type="common">Tick</name>
    <dbReference type="NCBI Taxonomy" id="543639"/>
    <lineage>
        <taxon>Eukaryota</taxon>
        <taxon>Metazoa</taxon>
        <taxon>Ecdysozoa</taxon>
        <taxon>Arthropoda</taxon>
        <taxon>Chelicerata</taxon>
        <taxon>Arachnida</taxon>
        <taxon>Acari</taxon>
        <taxon>Parasitiformes</taxon>
        <taxon>Ixodida</taxon>
        <taxon>Ixodoidea</taxon>
        <taxon>Ixodidae</taxon>
        <taxon>Rhipicephalinae</taxon>
        <taxon>Dermacentor</taxon>
    </lineage>
</organism>
<name>A0ACB8CHH1_DERSI</name>
<dbReference type="Proteomes" id="UP000821865">
    <property type="component" value="Chromosome 7"/>
</dbReference>
<proteinExistence type="predicted"/>
<protein>
    <submittedName>
        <fullName evidence="1">Uncharacterized protein</fullName>
    </submittedName>
</protein>
<reference evidence="1" key="1">
    <citation type="submission" date="2020-05" db="EMBL/GenBank/DDBJ databases">
        <title>Large-scale comparative analyses of tick genomes elucidate their genetic diversity and vector capacities.</title>
        <authorList>
            <person name="Jia N."/>
            <person name="Wang J."/>
            <person name="Shi W."/>
            <person name="Du L."/>
            <person name="Sun Y."/>
            <person name="Zhan W."/>
            <person name="Jiang J."/>
            <person name="Wang Q."/>
            <person name="Zhang B."/>
            <person name="Ji P."/>
            <person name="Sakyi L.B."/>
            <person name="Cui X."/>
            <person name="Yuan T."/>
            <person name="Jiang B."/>
            <person name="Yang W."/>
            <person name="Lam T.T.-Y."/>
            <person name="Chang Q."/>
            <person name="Ding S."/>
            <person name="Wang X."/>
            <person name="Zhu J."/>
            <person name="Ruan X."/>
            <person name="Zhao L."/>
            <person name="Wei J."/>
            <person name="Que T."/>
            <person name="Du C."/>
            <person name="Cheng J."/>
            <person name="Dai P."/>
            <person name="Han X."/>
            <person name="Huang E."/>
            <person name="Gao Y."/>
            <person name="Liu J."/>
            <person name="Shao H."/>
            <person name="Ye R."/>
            <person name="Li L."/>
            <person name="Wei W."/>
            <person name="Wang X."/>
            <person name="Wang C."/>
            <person name="Yang T."/>
            <person name="Huo Q."/>
            <person name="Li W."/>
            <person name="Guo W."/>
            <person name="Chen H."/>
            <person name="Zhou L."/>
            <person name="Ni X."/>
            <person name="Tian J."/>
            <person name="Zhou Y."/>
            <person name="Sheng Y."/>
            <person name="Liu T."/>
            <person name="Pan Y."/>
            <person name="Xia L."/>
            <person name="Li J."/>
            <person name="Zhao F."/>
            <person name="Cao W."/>
        </authorList>
    </citation>
    <scope>NUCLEOTIDE SEQUENCE</scope>
    <source>
        <strain evidence="1">Dsil-2018</strain>
    </source>
</reference>
<evidence type="ECO:0000313" key="2">
    <source>
        <dbReference type="Proteomes" id="UP000821865"/>
    </source>
</evidence>
<sequence length="268" mass="29594">MKGAFTLVVFSEVTLVNREKVNIFEKVDETQHRSVTVSKGNTSKLWQLRVLAVTTSGIWAASTATQLPSLQTSAGDDWLADEEEPQPSDAAAEPRVLLPWPPPQLLSLRPSATQGLEAHISWRSNYDQDIRSDEKFELTWRLDDAAIDLTGRLYTSETDARFPVMPASTYTVFVRRLDASGGSVATSEVLFLDTSTSETEARQLHSSTDYKFAPGYLPEKCGHLQCGHPSSCRLACGYNERVPGLQVALKEASSPDDGTYFVFDLRSS</sequence>
<accession>A0ACB8CHH1</accession>
<dbReference type="EMBL" id="CM023476">
    <property type="protein sequence ID" value="KAH7942203.1"/>
    <property type="molecule type" value="Genomic_DNA"/>
</dbReference>
<comment type="caution">
    <text evidence="1">The sequence shown here is derived from an EMBL/GenBank/DDBJ whole genome shotgun (WGS) entry which is preliminary data.</text>
</comment>
<keyword evidence="2" id="KW-1185">Reference proteome</keyword>
<evidence type="ECO:0000313" key="1">
    <source>
        <dbReference type="EMBL" id="KAH7942203.1"/>
    </source>
</evidence>